<gene>
    <name evidence="1" type="ORF">D1639_01595</name>
</gene>
<dbReference type="SUPFAM" id="SSF47598">
    <property type="entry name" value="Ribbon-helix-helix"/>
    <property type="match status" value="1"/>
</dbReference>
<dbReference type="EMBL" id="QWKH01000005">
    <property type="protein sequence ID" value="NBI33750.1"/>
    <property type="molecule type" value="Genomic_DNA"/>
</dbReference>
<reference evidence="1" key="1">
    <citation type="submission" date="2018-08" db="EMBL/GenBank/DDBJ databases">
        <title>Murine metabolic-syndrome-specific gut microbial biobank.</title>
        <authorList>
            <person name="Liu C."/>
        </authorList>
    </citation>
    <scope>NUCLEOTIDE SEQUENCE [LARGE SCALE GENOMIC DNA]</scope>
    <source>
        <strain evidence="1">Z82</strain>
    </source>
</reference>
<proteinExistence type="predicted"/>
<protein>
    <submittedName>
        <fullName evidence="1">Uncharacterized protein</fullName>
    </submittedName>
</protein>
<evidence type="ECO:0000313" key="1">
    <source>
        <dbReference type="EMBL" id="NBI33750.1"/>
    </source>
</evidence>
<dbReference type="GO" id="GO:0006355">
    <property type="term" value="P:regulation of DNA-templated transcription"/>
    <property type="evidence" value="ECO:0007669"/>
    <property type="project" value="InterPro"/>
</dbReference>
<accession>A0A7C9NYP7</accession>
<dbReference type="AlphaFoldDB" id="A0A7C9NYP7"/>
<dbReference type="InterPro" id="IPR010985">
    <property type="entry name" value="Ribbon_hlx_hlx"/>
</dbReference>
<organism evidence="1">
    <name type="scientific">Muribaculaceae bacterium Z82</name>
    <dbReference type="NCBI Taxonomy" id="2304548"/>
    <lineage>
        <taxon>Bacteria</taxon>
        <taxon>Pseudomonadati</taxon>
        <taxon>Bacteroidota</taxon>
        <taxon>Bacteroidia</taxon>
        <taxon>Bacteroidales</taxon>
        <taxon>Muribaculaceae</taxon>
    </lineage>
</organism>
<sequence>MDYAELIKSEACVTDIQKFLAEGEMTAITIRIPKNLRDAAKEASAMRGMGLSAFLRMCMIEELKRGV</sequence>
<comment type="caution">
    <text evidence="1">The sequence shown here is derived from an EMBL/GenBank/DDBJ whole genome shotgun (WGS) entry which is preliminary data.</text>
</comment>
<name>A0A7C9NYP7_9BACT</name>